<reference evidence="1" key="1">
    <citation type="submission" date="2019-12" db="EMBL/GenBank/DDBJ databases">
        <title>Genome sequencing and annotation of Brassica cretica.</title>
        <authorList>
            <person name="Studholme D.J."/>
            <person name="Sarris P."/>
        </authorList>
    </citation>
    <scope>NUCLEOTIDE SEQUENCE</scope>
    <source>
        <strain evidence="1">PFS-109/04</strain>
        <tissue evidence="1">Leaf</tissue>
    </source>
</reference>
<gene>
    <name evidence="1" type="ORF">F2Q69_00013535</name>
</gene>
<dbReference type="AlphaFoldDB" id="A0A8S9QFI5"/>
<sequence>MLDARRGRFLLCSLDRTHTQEVGLSEFITVPPGLGPIFAQPYEHFWTPLNTPKVFIDNLRRSCPILAQDSISTQHFTTPFLFFKLFQDFRVGVFEAASSLARVRLCHEVTTFVPLKSFMIRSKMLPYLTREAGTNMLMEFKSSYSSWKVEESGLLCICDLVRSCLESF</sequence>
<organism evidence="1 2">
    <name type="scientific">Brassica cretica</name>
    <name type="common">Mustard</name>
    <dbReference type="NCBI Taxonomy" id="69181"/>
    <lineage>
        <taxon>Eukaryota</taxon>
        <taxon>Viridiplantae</taxon>
        <taxon>Streptophyta</taxon>
        <taxon>Embryophyta</taxon>
        <taxon>Tracheophyta</taxon>
        <taxon>Spermatophyta</taxon>
        <taxon>Magnoliopsida</taxon>
        <taxon>eudicotyledons</taxon>
        <taxon>Gunneridae</taxon>
        <taxon>Pentapetalae</taxon>
        <taxon>rosids</taxon>
        <taxon>malvids</taxon>
        <taxon>Brassicales</taxon>
        <taxon>Brassicaceae</taxon>
        <taxon>Brassiceae</taxon>
        <taxon>Brassica</taxon>
    </lineage>
</organism>
<evidence type="ECO:0000313" key="2">
    <source>
        <dbReference type="Proteomes" id="UP000712600"/>
    </source>
</evidence>
<accession>A0A8S9QFI5</accession>
<evidence type="ECO:0000313" key="1">
    <source>
        <dbReference type="EMBL" id="KAF3552952.1"/>
    </source>
</evidence>
<protein>
    <submittedName>
        <fullName evidence="1">Uncharacterized protein</fullName>
    </submittedName>
</protein>
<proteinExistence type="predicted"/>
<dbReference type="Proteomes" id="UP000712600">
    <property type="component" value="Unassembled WGS sequence"/>
</dbReference>
<comment type="caution">
    <text evidence="1">The sequence shown here is derived from an EMBL/GenBank/DDBJ whole genome shotgun (WGS) entry which is preliminary data.</text>
</comment>
<name>A0A8S9QFI5_BRACR</name>
<dbReference type="EMBL" id="QGKX02000996">
    <property type="protein sequence ID" value="KAF3552952.1"/>
    <property type="molecule type" value="Genomic_DNA"/>
</dbReference>